<keyword evidence="4 7" id="KW-0324">Glycolysis</keyword>
<dbReference type="InterPro" id="IPR020861">
    <property type="entry name" value="Triosephosphate_isomerase_AS"/>
</dbReference>
<comment type="function">
    <text evidence="7">Involved in the gluconeogenesis. Catalyzes stereospecifically the conversion of dihydroxyacetone phosphate (DHAP) to D-glyceraldehyde-3-phosphate (G3P).</text>
</comment>
<comment type="pathway">
    <text evidence="7 8">Carbohydrate degradation; glycolysis; D-glyceraldehyde 3-phosphate from glycerone phosphate: step 1/1.</text>
</comment>
<protein>
    <recommendedName>
        <fullName evidence="1 7">Triosephosphate isomerase</fullName>
        <shortName evidence="7">TIM</shortName>
        <shortName evidence="7">TPI</shortName>
        <ecNumber evidence="7 8">5.3.1.1</ecNumber>
    </recommendedName>
    <alternativeName>
        <fullName evidence="7">Triose-phosphate isomerase</fullName>
    </alternativeName>
</protein>
<evidence type="ECO:0000256" key="2">
    <source>
        <dbReference type="ARBA" id="ARBA00022432"/>
    </source>
</evidence>
<dbReference type="KEGG" id="vdi:Vdis_1254"/>
<dbReference type="InterPro" id="IPR022891">
    <property type="entry name" value="Triosephosphate_isomerase_arc"/>
</dbReference>
<keyword evidence="5 7" id="KW-0413">Isomerase</keyword>
<comment type="subunit">
    <text evidence="6 7">Homotetramer; dimer of dimers.</text>
</comment>
<dbReference type="PROSITE" id="PS00171">
    <property type="entry name" value="TIM_1"/>
    <property type="match status" value="1"/>
</dbReference>
<dbReference type="RefSeq" id="WP_013336365.1">
    <property type="nucleotide sequence ID" value="NC_014537.1"/>
</dbReference>
<dbReference type="NCBIfam" id="TIGR00419">
    <property type="entry name" value="tim"/>
    <property type="match status" value="1"/>
</dbReference>
<dbReference type="InterPro" id="IPR035990">
    <property type="entry name" value="TIM_sf"/>
</dbReference>
<dbReference type="CDD" id="cd00311">
    <property type="entry name" value="TIM"/>
    <property type="match status" value="1"/>
</dbReference>
<comment type="subcellular location">
    <subcellularLocation>
        <location evidence="7 8">Cytoplasm</location>
    </subcellularLocation>
</comment>
<feature type="binding site" evidence="7">
    <location>
        <position position="181"/>
    </location>
    <ligand>
        <name>substrate</name>
    </ligand>
</feature>
<dbReference type="Gene3D" id="3.20.20.70">
    <property type="entry name" value="Aldolase class I"/>
    <property type="match status" value="1"/>
</dbReference>
<comment type="pathway">
    <text evidence="7 8">Carbohydrate biosynthesis; gluconeogenesis.</text>
</comment>
<dbReference type="OrthoDB" id="9465at2157"/>
<dbReference type="GO" id="GO:0004807">
    <property type="term" value="F:triose-phosphate isomerase activity"/>
    <property type="evidence" value="ECO:0007669"/>
    <property type="project" value="UniProtKB-UniRule"/>
</dbReference>
<dbReference type="UniPathway" id="UPA00109">
    <property type="reaction ID" value="UER00189"/>
</dbReference>
<dbReference type="GO" id="GO:0005829">
    <property type="term" value="C:cytosol"/>
    <property type="evidence" value="ECO:0007669"/>
    <property type="project" value="TreeGrafter"/>
</dbReference>
<evidence type="ECO:0000313" key="9">
    <source>
        <dbReference type="EMBL" id="ADN50640.1"/>
    </source>
</evidence>
<feature type="binding site" evidence="7">
    <location>
        <begin position="202"/>
        <end position="203"/>
    </location>
    <ligand>
        <name>substrate</name>
    </ligand>
</feature>
<dbReference type="eggNOG" id="arCOG01087">
    <property type="taxonomic scope" value="Archaea"/>
</dbReference>
<dbReference type="PANTHER" id="PTHR21139">
    <property type="entry name" value="TRIOSEPHOSPHATE ISOMERASE"/>
    <property type="match status" value="1"/>
</dbReference>
<evidence type="ECO:0000256" key="8">
    <source>
        <dbReference type="RuleBase" id="RU363013"/>
    </source>
</evidence>
<evidence type="ECO:0000256" key="4">
    <source>
        <dbReference type="ARBA" id="ARBA00023152"/>
    </source>
</evidence>
<dbReference type="GO" id="GO:0006096">
    <property type="term" value="P:glycolytic process"/>
    <property type="evidence" value="ECO:0007669"/>
    <property type="project" value="UniProtKB-UniRule"/>
</dbReference>
<dbReference type="InterPro" id="IPR000652">
    <property type="entry name" value="Triosephosphate_isomerase"/>
</dbReference>
<dbReference type="UniPathway" id="UPA00138"/>
<reference evidence="10" key="2">
    <citation type="journal article" date="2010" name="Stand. Genomic Sci.">
        <title>Complete genome sequence of Vulcanisaeta distributa type strain (IC-017T).</title>
        <authorList>
            <person name="Mavromatis K."/>
            <person name="Sikorski J."/>
            <person name="Pabst E."/>
            <person name="Teshima H."/>
            <person name="Lapidus A."/>
            <person name="Lucas S."/>
            <person name="Nolan M."/>
            <person name="Glavina Del Rio T."/>
            <person name="Cheng J."/>
            <person name="Bruce D."/>
            <person name="Goodwin L."/>
            <person name="Pitluck S."/>
            <person name="Liolios K."/>
            <person name="Ivanova N."/>
            <person name="Mikhailova N."/>
            <person name="Pati A."/>
            <person name="Chen A."/>
            <person name="Palaniappan K."/>
            <person name="Land M."/>
            <person name="Hauser L."/>
            <person name="Chang Y."/>
            <person name="Jeffries C."/>
            <person name="Rohde M."/>
            <person name="Spring S."/>
            <person name="Goker M."/>
            <person name="Wirth R."/>
            <person name="Woyke T."/>
            <person name="Bristow J."/>
            <person name="Eisen J."/>
            <person name="Markowitz V."/>
            <person name="Hugenholtz P."/>
            <person name="Klenk H."/>
            <person name="Kyrpides N."/>
        </authorList>
    </citation>
    <scope>NUCLEOTIDE SEQUENCE [LARGE SCALE GENOMIC DNA]</scope>
    <source>
        <strain evidence="10">DSM 14429 / JCM 11212 / NBRC 100878 / IC-017</strain>
    </source>
</reference>
<name>E1QRE3_VULDI</name>
<gene>
    <name evidence="7" type="primary">tpiA</name>
    <name evidence="9" type="ordered locus">Vdis_1254</name>
</gene>
<dbReference type="GO" id="GO:0006094">
    <property type="term" value="P:gluconeogenesis"/>
    <property type="evidence" value="ECO:0007669"/>
    <property type="project" value="UniProtKB-UniRule"/>
</dbReference>
<accession>E1QRE3</accession>
<dbReference type="HOGENOM" id="CLU_104921_0_0_2"/>
<dbReference type="AlphaFoldDB" id="E1QRE3"/>
<dbReference type="Pfam" id="PF00121">
    <property type="entry name" value="TIM"/>
    <property type="match status" value="1"/>
</dbReference>
<reference evidence="9 10" key="1">
    <citation type="journal article" date="2010" name="Stand. Genomic Sci.">
        <title>Complete genome sequence of Vulcanisaeta distributa type strain (IC-017).</title>
        <authorList>
            <person name="Mavromatis K."/>
            <person name="Sikorski J."/>
            <person name="Pabst E."/>
            <person name="Teshima H."/>
            <person name="Lapidus A."/>
            <person name="Lucas S."/>
            <person name="Nolan M."/>
            <person name="Glavina Del Rio T."/>
            <person name="Cheng J.F."/>
            <person name="Bruce D."/>
            <person name="Goodwin L."/>
            <person name="Pitluck S."/>
            <person name="Liolios K."/>
            <person name="Ivanova N."/>
            <person name="Mikhailova N."/>
            <person name="Pati A."/>
            <person name="Chen A."/>
            <person name="Palaniappan K."/>
            <person name="Land M."/>
            <person name="Hauser L."/>
            <person name="Chang Y.J."/>
            <person name="Jeffries C.D."/>
            <person name="Rohde M."/>
            <person name="Spring S."/>
            <person name="Goker M."/>
            <person name="Wirth R."/>
            <person name="Woyke T."/>
            <person name="Bristow J."/>
            <person name="Eisen J.A."/>
            <person name="Markowitz V."/>
            <person name="Hugenholtz P."/>
            <person name="Klenk H.P."/>
            <person name="Kyrpides N.C."/>
        </authorList>
    </citation>
    <scope>NUCLEOTIDE SEQUENCE [LARGE SCALE GENOMIC DNA]</scope>
    <source>
        <strain evidence="10">DSM 14429 / JCM 11212 / NBRC 100878 / IC-017</strain>
    </source>
</reference>
<comment type="similarity">
    <text evidence="7 8">Belongs to the triosephosphate isomerase family.</text>
</comment>
<sequence>MKLPILIINMKVYPEVLGKRALELAKVAEAVSRELGVSIAVAPPITELRLVAENVGIPVYAQGADPVEPGARTGHVPPEFIKEAGASGVILNHSENRLLLNDLGWLVNRAKNLGLETLVCAPDPYTSAAAAALEPTAVAVEPPELIGTGKAVSREKPDVIVKTVELVKRVNPSIPVITGAGIESYEDVKRAVELGTQGVLVASAIVKARDWRQKIMELAKALH</sequence>
<feature type="binding site" evidence="7">
    <location>
        <position position="146"/>
    </location>
    <ligand>
        <name>substrate</name>
    </ligand>
</feature>
<organism evidence="9 10">
    <name type="scientific">Vulcanisaeta distributa (strain DSM 14429 / JCM 11212 / NBRC 100878 / IC-017)</name>
    <dbReference type="NCBI Taxonomy" id="572478"/>
    <lineage>
        <taxon>Archaea</taxon>
        <taxon>Thermoproteota</taxon>
        <taxon>Thermoprotei</taxon>
        <taxon>Thermoproteales</taxon>
        <taxon>Thermoproteaceae</taxon>
        <taxon>Vulcanisaeta</taxon>
    </lineage>
</organism>
<feature type="active site" description="Proton acceptor" evidence="7">
    <location>
        <position position="141"/>
    </location>
</feature>
<dbReference type="PANTHER" id="PTHR21139:SF42">
    <property type="entry name" value="TRIOSEPHOSPHATE ISOMERASE"/>
    <property type="match status" value="1"/>
</dbReference>
<dbReference type="GO" id="GO:0046166">
    <property type="term" value="P:glyceraldehyde-3-phosphate biosynthetic process"/>
    <property type="evidence" value="ECO:0007669"/>
    <property type="project" value="TreeGrafter"/>
</dbReference>
<dbReference type="STRING" id="572478.Vdis_1254"/>
<evidence type="ECO:0000313" key="10">
    <source>
        <dbReference type="Proteomes" id="UP000006681"/>
    </source>
</evidence>
<proteinExistence type="inferred from homology"/>
<dbReference type="PROSITE" id="PS51440">
    <property type="entry name" value="TIM_2"/>
    <property type="match status" value="1"/>
</dbReference>
<evidence type="ECO:0000256" key="6">
    <source>
        <dbReference type="ARBA" id="ARBA00044762"/>
    </source>
</evidence>
<keyword evidence="2 7" id="KW-0312">Gluconeogenesis</keyword>
<dbReference type="SUPFAM" id="SSF51351">
    <property type="entry name" value="Triosephosphate isomerase (TIM)"/>
    <property type="match status" value="1"/>
</dbReference>
<dbReference type="GO" id="GO:0019563">
    <property type="term" value="P:glycerol catabolic process"/>
    <property type="evidence" value="ECO:0007669"/>
    <property type="project" value="TreeGrafter"/>
</dbReference>
<dbReference type="FunFam" id="3.20.20.70:FF:000223">
    <property type="entry name" value="Triosephosphate isomerase"/>
    <property type="match status" value="1"/>
</dbReference>
<keyword evidence="10" id="KW-1185">Reference proteome</keyword>
<dbReference type="NCBIfam" id="NF003302">
    <property type="entry name" value="PRK04302.1"/>
    <property type="match status" value="1"/>
</dbReference>
<dbReference type="InterPro" id="IPR013785">
    <property type="entry name" value="Aldolase_TIM"/>
</dbReference>
<evidence type="ECO:0000256" key="1">
    <source>
        <dbReference type="ARBA" id="ARBA00019397"/>
    </source>
</evidence>
<dbReference type="EC" id="5.3.1.1" evidence="7 8"/>
<evidence type="ECO:0000256" key="5">
    <source>
        <dbReference type="ARBA" id="ARBA00023235"/>
    </source>
</evidence>
<dbReference type="EMBL" id="CP002100">
    <property type="protein sequence ID" value="ADN50640.1"/>
    <property type="molecule type" value="Genomic_DNA"/>
</dbReference>
<feature type="active site" description="Electrophile" evidence="7">
    <location>
        <position position="93"/>
    </location>
</feature>
<evidence type="ECO:0000256" key="3">
    <source>
        <dbReference type="ARBA" id="ARBA00022490"/>
    </source>
</evidence>
<evidence type="ECO:0000256" key="7">
    <source>
        <dbReference type="HAMAP-Rule" id="MF_00147"/>
    </source>
</evidence>
<dbReference type="HAMAP" id="MF_00147_A">
    <property type="entry name" value="TIM_A"/>
    <property type="match status" value="1"/>
</dbReference>
<dbReference type="GeneID" id="9752186"/>
<keyword evidence="3 7" id="KW-0963">Cytoplasm</keyword>
<comment type="catalytic activity">
    <reaction evidence="7 8">
        <text>D-glyceraldehyde 3-phosphate = dihydroxyacetone phosphate</text>
        <dbReference type="Rhea" id="RHEA:18585"/>
        <dbReference type="ChEBI" id="CHEBI:57642"/>
        <dbReference type="ChEBI" id="CHEBI:59776"/>
        <dbReference type="EC" id="5.3.1.1"/>
    </reaction>
</comment>
<feature type="binding site" evidence="7">
    <location>
        <begin position="9"/>
        <end position="11"/>
    </location>
    <ligand>
        <name>substrate</name>
    </ligand>
</feature>
<dbReference type="Proteomes" id="UP000006681">
    <property type="component" value="Chromosome"/>
</dbReference>